<evidence type="ECO:0000256" key="1">
    <source>
        <dbReference type="SAM" id="MobiDB-lite"/>
    </source>
</evidence>
<dbReference type="EMBL" id="GGEC01071727">
    <property type="protein sequence ID" value="MBX52211.1"/>
    <property type="molecule type" value="Transcribed_RNA"/>
</dbReference>
<name>A0A2P2PC56_RHIMU</name>
<evidence type="ECO:0000313" key="3">
    <source>
        <dbReference type="EMBL" id="MBX52211.1"/>
    </source>
</evidence>
<reference evidence="3" key="1">
    <citation type="submission" date="2018-02" db="EMBL/GenBank/DDBJ databases">
        <title>Rhizophora mucronata_Transcriptome.</title>
        <authorList>
            <person name="Meera S.P."/>
            <person name="Sreeshan A."/>
            <person name="Augustine A."/>
        </authorList>
    </citation>
    <scope>NUCLEOTIDE SEQUENCE</scope>
    <source>
        <tissue evidence="3">Leaf</tissue>
    </source>
</reference>
<proteinExistence type="predicted"/>
<accession>A0A2P2PC56</accession>
<protein>
    <submittedName>
        <fullName evidence="3">Uncharacterized protein</fullName>
    </submittedName>
</protein>
<evidence type="ECO:0000256" key="2">
    <source>
        <dbReference type="SAM" id="Phobius"/>
    </source>
</evidence>
<keyword evidence="2" id="KW-0812">Transmembrane</keyword>
<feature type="compositionally biased region" description="Pro residues" evidence="1">
    <location>
        <begin position="1"/>
        <end position="11"/>
    </location>
</feature>
<keyword evidence="2" id="KW-1133">Transmembrane helix</keyword>
<sequence>MEPSEPIPPPVQETSTRTRTCKNEGLEVGRKVDQVNHRSLYGNFSTLPQGALFANWQNYLPSPRYRPWSRPFLLVIFFCCGLVAKVLYFWFLS</sequence>
<feature type="region of interest" description="Disordered" evidence="1">
    <location>
        <begin position="1"/>
        <end position="23"/>
    </location>
</feature>
<organism evidence="3">
    <name type="scientific">Rhizophora mucronata</name>
    <name type="common">Asiatic mangrove</name>
    <dbReference type="NCBI Taxonomy" id="61149"/>
    <lineage>
        <taxon>Eukaryota</taxon>
        <taxon>Viridiplantae</taxon>
        <taxon>Streptophyta</taxon>
        <taxon>Embryophyta</taxon>
        <taxon>Tracheophyta</taxon>
        <taxon>Spermatophyta</taxon>
        <taxon>Magnoliopsida</taxon>
        <taxon>eudicotyledons</taxon>
        <taxon>Gunneridae</taxon>
        <taxon>Pentapetalae</taxon>
        <taxon>rosids</taxon>
        <taxon>fabids</taxon>
        <taxon>Malpighiales</taxon>
        <taxon>Rhizophoraceae</taxon>
        <taxon>Rhizophora</taxon>
    </lineage>
</organism>
<keyword evidence="2" id="KW-0472">Membrane</keyword>
<feature type="transmembrane region" description="Helical" evidence="2">
    <location>
        <begin position="72"/>
        <end position="91"/>
    </location>
</feature>
<dbReference type="AlphaFoldDB" id="A0A2P2PC56"/>